<gene>
    <name evidence="12" type="primary">htpX</name>
    <name evidence="15" type="ORF">C8P66_10534</name>
</gene>
<dbReference type="GO" id="GO:0006508">
    <property type="term" value="P:proteolysis"/>
    <property type="evidence" value="ECO:0007669"/>
    <property type="project" value="UniProtKB-KW"/>
</dbReference>
<feature type="transmembrane region" description="Helical" evidence="12">
    <location>
        <begin position="31"/>
        <end position="47"/>
    </location>
</feature>
<evidence type="ECO:0000256" key="13">
    <source>
        <dbReference type="SAM" id="MobiDB-lite"/>
    </source>
</evidence>
<evidence type="ECO:0000259" key="14">
    <source>
        <dbReference type="Pfam" id="PF01435"/>
    </source>
</evidence>
<dbReference type="RefSeq" id="WP_111397175.1">
    <property type="nucleotide sequence ID" value="NZ_QKYU01000005.1"/>
</dbReference>
<feature type="binding site" evidence="12">
    <location>
        <position position="135"/>
    </location>
    <ligand>
        <name>Zn(2+)</name>
        <dbReference type="ChEBI" id="CHEBI:29105"/>
        <note>catalytic</note>
    </ligand>
</feature>
<proteinExistence type="inferred from homology"/>
<dbReference type="OrthoDB" id="15218at2"/>
<evidence type="ECO:0000256" key="12">
    <source>
        <dbReference type="HAMAP-Rule" id="MF_00188"/>
    </source>
</evidence>
<evidence type="ECO:0000256" key="10">
    <source>
        <dbReference type="ARBA" id="ARBA00023049"/>
    </source>
</evidence>
<comment type="cofactor">
    <cofactor evidence="12">
        <name>Zn(2+)</name>
        <dbReference type="ChEBI" id="CHEBI:29105"/>
    </cofactor>
    <text evidence="12">Binds 1 zinc ion per subunit.</text>
</comment>
<keyword evidence="5 12" id="KW-0812">Transmembrane</keyword>
<feature type="binding site" evidence="12">
    <location>
        <position position="203"/>
    </location>
    <ligand>
        <name>Zn(2+)</name>
        <dbReference type="ChEBI" id="CHEBI:29105"/>
        <note>catalytic</note>
    </ligand>
</feature>
<dbReference type="HAMAP" id="MF_00188">
    <property type="entry name" value="Pept_M48_protease_HtpX"/>
    <property type="match status" value="1"/>
</dbReference>
<dbReference type="InterPro" id="IPR022919">
    <property type="entry name" value="Pept_M48_protease_HtpX"/>
</dbReference>
<dbReference type="InterPro" id="IPR001915">
    <property type="entry name" value="Peptidase_M48"/>
</dbReference>
<evidence type="ECO:0000256" key="6">
    <source>
        <dbReference type="ARBA" id="ARBA00022723"/>
    </source>
</evidence>
<name>A0A2W7IQ26_9PROT</name>
<feature type="transmembrane region" description="Helical" evidence="12">
    <location>
        <begin position="7"/>
        <end position="25"/>
    </location>
</feature>
<keyword evidence="11 12" id="KW-0472">Membrane</keyword>
<dbReference type="InterPro" id="IPR050083">
    <property type="entry name" value="HtpX_protease"/>
</dbReference>
<dbReference type="AlphaFoldDB" id="A0A2W7IQ26"/>
<evidence type="ECO:0000256" key="8">
    <source>
        <dbReference type="ARBA" id="ARBA00022833"/>
    </source>
</evidence>
<keyword evidence="8 12" id="KW-0862">Zinc</keyword>
<comment type="subcellular location">
    <subcellularLocation>
        <location evidence="1 12">Cell membrane</location>
        <topology evidence="1 12">Multi-pass membrane protein</topology>
    </subcellularLocation>
</comment>
<evidence type="ECO:0000256" key="1">
    <source>
        <dbReference type="ARBA" id="ARBA00004651"/>
    </source>
</evidence>
<dbReference type="PANTHER" id="PTHR43221:SF1">
    <property type="entry name" value="PROTEASE HTPX"/>
    <property type="match status" value="1"/>
</dbReference>
<evidence type="ECO:0000256" key="9">
    <source>
        <dbReference type="ARBA" id="ARBA00022989"/>
    </source>
</evidence>
<dbReference type="Proteomes" id="UP000249688">
    <property type="component" value="Unassembled WGS sequence"/>
</dbReference>
<keyword evidence="10 12" id="KW-0482">Metalloprotease</keyword>
<keyword evidence="4 12" id="KW-0645">Protease</keyword>
<feature type="region of interest" description="Disordered" evidence="13">
    <location>
        <begin position="285"/>
        <end position="305"/>
    </location>
</feature>
<comment type="similarity">
    <text evidence="2 12">Belongs to the peptidase M48B family.</text>
</comment>
<feature type="active site" evidence="12">
    <location>
        <position position="132"/>
    </location>
</feature>
<evidence type="ECO:0000313" key="15">
    <source>
        <dbReference type="EMBL" id="PZW48287.1"/>
    </source>
</evidence>
<evidence type="ECO:0000256" key="11">
    <source>
        <dbReference type="ARBA" id="ARBA00023136"/>
    </source>
</evidence>
<dbReference type="EMBL" id="QKYU01000005">
    <property type="protein sequence ID" value="PZW48287.1"/>
    <property type="molecule type" value="Genomic_DNA"/>
</dbReference>
<feature type="domain" description="Peptidase M48" evidence="14">
    <location>
        <begin position="64"/>
        <end position="275"/>
    </location>
</feature>
<dbReference type="PANTHER" id="PTHR43221">
    <property type="entry name" value="PROTEASE HTPX"/>
    <property type="match status" value="1"/>
</dbReference>
<accession>A0A2W7IQ26</accession>
<dbReference type="GO" id="GO:0005886">
    <property type="term" value="C:plasma membrane"/>
    <property type="evidence" value="ECO:0007669"/>
    <property type="project" value="UniProtKB-SubCell"/>
</dbReference>
<feature type="transmembrane region" description="Helical" evidence="12">
    <location>
        <begin position="142"/>
        <end position="166"/>
    </location>
</feature>
<dbReference type="EC" id="3.4.24.-" evidence="12"/>
<feature type="transmembrane region" description="Helical" evidence="12">
    <location>
        <begin position="178"/>
        <end position="198"/>
    </location>
</feature>
<comment type="caution">
    <text evidence="15">The sequence shown here is derived from an EMBL/GenBank/DDBJ whole genome shotgun (WGS) entry which is preliminary data.</text>
</comment>
<dbReference type="GO" id="GO:0004222">
    <property type="term" value="F:metalloendopeptidase activity"/>
    <property type="evidence" value="ECO:0007669"/>
    <property type="project" value="UniProtKB-UniRule"/>
</dbReference>
<dbReference type="Pfam" id="PF01435">
    <property type="entry name" value="Peptidase_M48"/>
    <property type="match status" value="1"/>
</dbReference>
<evidence type="ECO:0000256" key="3">
    <source>
        <dbReference type="ARBA" id="ARBA00022475"/>
    </source>
</evidence>
<evidence type="ECO:0000256" key="5">
    <source>
        <dbReference type="ARBA" id="ARBA00022692"/>
    </source>
</evidence>
<organism evidence="15 16">
    <name type="scientific">Humitalea rosea</name>
    <dbReference type="NCBI Taxonomy" id="990373"/>
    <lineage>
        <taxon>Bacteria</taxon>
        <taxon>Pseudomonadati</taxon>
        <taxon>Pseudomonadota</taxon>
        <taxon>Alphaproteobacteria</taxon>
        <taxon>Acetobacterales</taxon>
        <taxon>Roseomonadaceae</taxon>
        <taxon>Humitalea</taxon>
    </lineage>
</organism>
<reference evidence="15 16" key="1">
    <citation type="submission" date="2018-06" db="EMBL/GenBank/DDBJ databases">
        <title>Genomic Encyclopedia of Archaeal and Bacterial Type Strains, Phase II (KMG-II): from individual species to whole genera.</title>
        <authorList>
            <person name="Goeker M."/>
        </authorList>
    </citation>
    <scope>NUCLEOTIDE SEQUENCE [LARGE SCALE GENOMIC DNA]</scope>
    <source>
        <strain evidence="15 16">DSM 24525</strain>
    </source>
</reference>
<keyword evidence="3 12" id="KW-1003">Cell membrane</keyword>
<keyword evidence="6 12" id="KW-0479">Metal-binding</keyword>
<dbReference type="Gene3D" id="3.30.2010.10">
    <property type="entry name" value="Metalloproteases ('zincins'), catalytic domain"/>
    <property type="match status" value="1"/>
</dbReference>
<keyword evidence="7 12" id="KW-0378">Hydrolase</keyword>
<keyword evidence="9 12" id="KW-1133">Transmembrane helix</keyword>
<keyword evidence="16" id="KW-1185">Reference proteome</keyword>
<evidence type="ECO:0000313" key="16">
    <source>
        <dbReference type="Proteomes" id="UP000249688"/>
    </source>
</evidence>
<sequence length="305" mass="31299">MGGVIKTGLLLALLTGLFVVVGGLIGGRGGAVIALCVAAAMNLYAWWGSDQAVLRMQHAEPVGPAEAPALHALTARLAARAGLPMPALYLIHEDQPNAFATGRDPEHAAVAVTTGLLASLPEREVAGVVAHELAHIRHRDTLIMSVAATLAGGIGLLAQFGGLFAYNRDSRNNPLGMVGVLLAAIVAPLVAMIVQMAVSRSREYEADRRGAEIAGDPLGLAGALLHLEQGREVPNHGATSATAHLFIVNPFAGGLAGLFATHPSTASRVAALEAMAGQSVIAAPMAPRGKPGPWGSAPRRRGPWG</sequence>
<dbReference type="GO" id="GO:0008270">
    <property type="term" value="F:zinc ion binding"/>
    <property type="evidence" value="ECO:0007669"/>
    <property type="project" value="UniProtKB-UniRule"/>
</dbReference>
<protein>
    <recommendedName>
        <fullName evidence="12">Protease HtpX homolog</fullName>
        <ecNumber evidence="12">3.4.24.-</ecNumber>
    </recommendedName>
</protein>
<keyword evidence="15" id="KW-0346">Stress response</keyword>
<feature type="binding site" evidence="12">
    <location>
        <position position="131"/>
    </location>
    <ligand>
        <name>Zn(2+)</name>
        <dbReference type="ChEBI" id="CHEBI:29105"/>
        <note>catalytic</note>
    </ligand>
</feature>
<evidence type="ECO:0000256" key="7">
    <source>
        <dbReference type="ARBA" id="ARBA00022801"/>
    </source>
</evidence>
<evidence type="ECO:0000256" key="2">
    <source>
        <dbReference type="ARBA" id="ARBA00009779"/>
    </source>
</evidence>
<evidence type="ECO:0000256" key="4">
    <source>
        <dbReference type="ARBA" id="ARBA00022670"/>
    </source>
</evidence>